<dbReference type="Proteomes" id="UP000507245">
    <property type="component" value="Unassembled WGS sequence"/>
</dbReference>
<gene>
    <name evidence="1" type="ORF">ORAREDHAP_LOCUS26630</name>
</gene>
<evidence type="ECO:0000313" key="2">
    <source>
        <dbReference type="Proteomes" id="UP000507245"/>
    </source>
</evidence>
<reference evidence="2" key="1">
    <citation type="journal article" date="2020" name="Genome Biol.">
        <title>Gamete binning: chromosome-level and haplotype-resolved genome assembly enabled by high-throughput single-cell sequencing of gamete genomes.</title>
        <authorList>
            <person name="Campoy J.A."/>
            <person name="Sun H."/>
            <person name="Goel M."/>
            <person name="Jiao W.-B."/>
            <person name="Folz-Donahue K."/>
            <person name="Wang N."/>
            <person name="Rubio M."/>
            <person name="Liu C."/>
            <person name="Kukat C."/>
            <person name="Ruiz D."/>
            <person name="Huettel B."/>
            <person name="Schneeberger K."/>
        </authorList>
    </citation>
    <scope>NUCLEOTIDE SEQUENCE [LARGE SCALE GENOMIC DNA]</scope>
    <source>
        <strain evidence="2">cv. Rojo Pasion</strain>
    </source>
</reference>
<accession>A0A6J5X9I7</accession>
<name>A0A6J5X9I7_PRUAR</name>
<evidence type="ECO:0000313" key="1">
    <source>
        <dbReference type="EMBL" id="CAB4307744.1"/>
    </source>
</evidence>
<dbReference type="AlphaFoldDB" id="A0A6J5X9I7"/>
<dbReference type="EMBL" id="CAEKKB010000004">
    <property type="protein sequence ID" value="CAB4307744.1"/>
    <property type="molecule type" value="Genomic_DNA"/>
</dbReference>
<keyword evidence="2" id="KW-1185">Reference proteome</keyword>
<protein>
    <submittedName>
        <fullName evidence="1">Uncharacterized protein</fullName>
    </submittedName>
</protein>
<sequence>MANLTTLTMTSTSDTIWLCHQKLEQIEGLIAEVQKLHER</sequence>
<organism evidence="1 2">
    <name type="scientific">Prunus armeniaca</name>
    <name type="common">Apricot</name>
    <name type="synonym">Armeniaca vulgaris</name>
    <dbReference type="NCBI Taxonomy" id="36596"/>
    <lineage>
        <taxon>Eukaryota</taxon>
        <taxon>Viridiplantae</taxon>
        <taxon>Streptophyta</taxon>
        <taxon>Embryophyta</taxon>
        <taxon>Tracheophyta</taxon>
        <taxon>Spermatophyta</taxon>
        <taxon>Magnoliopsida</taxon>
        <taxon>eudicotyledons</taxon>
        <taxon>Gunneridae</taxon>
        <taxon>Pentapetalae</taxon>
        <taxon>rosids</taxon>
        <taxon>fabids</taxon>
        <taxon>Rosales</taxon>
        <taxon>Rosaceae</taxon>
        <taxon>Amygdaloideae</taxon>
        <taxon>Amygdaleae</taxon>
        <taxon>Prunus</taxon>
    </lineage>
</organism>
<proteinExistence type="predicted"/>